<sequence>MRYSLAYVAAAVGSASAAYLPGGYGNGGYGGGYGGSTGSIPTPSSYPSGTAPSYPSSSPSGYSSHSASYSASGHSSYSPSGYPSQSYPTSIYSHPTGISYYPTGTASYSHHPHESGSVVIPPDSSATYYPTDYPTGYPTGHPSGYPTGSHSHGTTGYSHHPHPTGSGSIPPYIPTTTQYVPTTIIVTHSTGTGTSTYTVTHTGTTTATKVITDYVPCSSAVGTASGTTYYSTYLTVSSHTATVTATTTEIEVICPTTSVPTYSPESTGSNSPSTNEHNNGGYGSESSTYGAIPTSSLYGHPSPDYPASTVYGPGSSPTAGTCAPSETTVYSTIVVTKTAIAEHPIGSACAECSTYTITLPNGYHTSVIVPPAGEPTHTPYQPGHEHHTSPYFPTSSATGRPYLPIPTGSVLPSGTASAYGYSYDYRL</sequence>
<reference evidence="2" key="1">
    <citation type="submission" date="2021-03" db="EMBL/GenBank/DDBJ databases">
        <authorList>
            <person name="Tagirdzhanova G."/>
        </authorList>
    </citation>
    <scope>NUCLEOTIDE SEQUENCE</scope>
</reference>
<evidence type="ECO:0000256" key="1">
    <source>
        <dbReference type="SAM" id="MobiDB-lite"/>
    </source>
</evidence>
<comment type="caution">
    <text evidence="2">The sequence shown here is derived from an EMBL/GenBank/DDBJ whole genome shotgun (WGS) entry which is preliminary data.</text>
</comment>
<name>A0A8H3EV17_9LECA</name>
<proteinExistence type="predicted"/>
<organism evidence="2 3">
    <name type="scientific">Heterodermia speciosa</name>
    <dbReference type="NCBI Taxonomy" id="116794"/>
    <lineage>
        <taxon>Eukaryota</taxon>
        <taxon>Fungi</taxon>
        <taxon>Dikarya</taxon>
        <taxon>Ascomycota</taxon>
        <taxon>Pezizomycotina</taxon>
        <taxon>Lecanoromycetes</taxon>
        <taxon>OSLEUM clade</taxon>
        <taxon>Lecanoromycetidae</taxon>
        <taxon>Caliciales</taxon>
        <taxon>Physciaceae</taxon>
        <taxon>Heterodermia</taxon>
    </lineage>
</organism>
<protein>
    <submittedName>
        <fullName evidence="2">Uncharacterized protein</fullName>
    </submittedName>
</protein>
<dbReference type="AlphaFoldDB" id="A0A8H3EV17"/>
<feature type="region of interest" description="Disordered" evidence="1">
    <location>
        <begin position="44"/>
        <end position="80"/>
    </location>
</feature>
<gene>
    <name evidence="2" type="ORF">HETSPECPRED_001345</name>
</gene>
<feature type="region of interest" description="Disordered" evidence="1">
    <location>
        <begin position="257"/>
        <end position="288"/>
    </location>
</feature>
<evidence type="ECO:0000313" key="2">
    <source>
        <dbReference type="EMBL" id="CAF9913159.1"/>
    </source>
</evidence>
<dbReference type="Proteomes" id="UP000664521">
    <property type="component" value="Unassembled WGS sequence"/>
</dbReference>
<dbReference type="EMBL" id="CAJPDS010000012">
    <property type="protein sequence ID" value="CAF9913159.1"/>
    <property type="molecule type" value="Genomic_DNA"/>
</dbReference>
<accession>A0A8H3EV17</accession>
<keyword evidence="3" id="KW-1185">Reference proteome</keyword>
<feature type="compositionally biased region" description="Low complexity" evidence="1">
    <location>
        <begin position="130"/>
        <end position="158"/>
    </location>
</feature>
<evidence type="ECO:0000313" key="3">
    <source>
        <dbReference type="Proteomes" id="UP000664521"/>
    </source>
</evidence>
<dbReference type="OrthoDB" id="10597744at2759"/>
<feature type="region of interest" description="Disordered" evidence="1">
    <location>
        <begin position="130"/>
        <end position="170"/>
    </location>
</feature>